<gene>
    <name evidence="6" type="ORF">KTH64_10060</name>
</gene>
<dbReference type="Pfam" id="PF08220">
    <property type="entry name" value="HTH_DeoR"/>
    <property type="match status" value="1"/>
</dbReference>
<reference evidence="6" key="1">
    <citation type="submission" date="2021-06" db="EMBL/GenBank/DDBJ databases">
        <title>Propagation of a rapidly emergent carbapenem-resistant Acinetobacter baumannii lineage by various extra-hospital transmission networks.</title>
        <authorList>
            <person name="Calix J."/>
        </authorList>
    </citation>
    <scope>NUCLEOTIDE SEQUENCE</scope>
    <source>
        <strain evidence="6">WU_MDCI_Aw63</strain>
    </source>
</reference>
<dbReference type="InterPro" id="IPR051534">
    <property type="entry name" value="CBASS_pafABC_assoc_protein"/>
</dbReference>
<evidence type="ECO:0000313" key="7">
    <source>
        <dbReference type="Proteomes" id="UP001208534"/>
    </source>
</evidence>
<keyword evidence="2" id="KW-0804">Transcription</keyword>
<dbReference type="InterPro" id="IPR057727">
    <property type="entry name" value="WCX_dom"/>
</dbReference>
<dbReference type="PANTHER" id="PTHR34580">
    <property type="match status" value="1"/>
</dbReference>
<dbReference type="GO" id="GO:0003700">
    <property type="term" value="F:DNA-binding transcription factor activity"/>
    <property type="evidence" value="ECO:0007669"/>
    <property type="project" value="InterPro"/>
</dbReference>
<dbReference type="Pfam" id="PF25583">
    <property type="entry name" value="WCX"/>
    <property type="match status" value="1"/>
</dbReference>
<keyword evidence="1" id="KW-0805">Transcription regulation</keyword>
<feature type="domain" description="WYL" evidence="4">
    <location>
        <begin position="128"/>
        <end position="183"/>
    </location>
</feature>
<dbReference type="Pfam" id="PF13280">
    <property type="entry name" value="WYL"/>
    <property type="match status" value="1"/>
</dbReference>
<evidence type="ECO:0000313" key="6">
    <source>
        <dbReference type="EMBL" id="MCU4397289.1"/>
    </source>
</evidence>
<dbReference type="EMBL" id="JAHPRE010000037">
    <property type="protein sequence ID" value="MCU4397289.1"/>
    <property type="molecule type" value="Genomic_DNA"/>
</dbReference>
<organism evidence="6 7">
    <name type="scientific">Acinetobacter junii</name>
    <dbReference type="NCBI Taxonomy" id="40215"/>
    <lineage>
        <taxon>Bacteria</taxon>
        <taxon>Pseudomonadati</taxon>
        <taxon>Pseudomonadota</taxon>
        <taxon>Gammaproteobacteria</taxon>
        <taxon>Moraxellales</taxon>
        <taxon>Moraxellaceae</taxon>
        <taxon>Acinetobacter</taxon>
    </lineage>
</organism>
<proteinExistence type="predicted"/>
<dbReference type="AlphaFoldDB" id="A0AAW5RCQ0"/>
<comment type="caution">
    <text evidence="6">The sequence shown here is derived from an EMBL/GenBank/DDBJ whole genome shotgun (WGS) entry which is preliminary data.</text>
</comment>
<dbReference type="PROSITE" id="PS52050">
    <property type="entry name" value="WYL"/>
    <property type="match status" value="1"/>
</dbReference>
<evidence type="ECO:0000259" key="4">
    <source>
        <dbReference type="Pfam" id="PF13280"/>
    </source>
</evidence>
<accession>A0AAW5RCQ0</accession>
<dbReference type="InterPro" id="IPR026881">
    <property type="entry name" value="WYL_dom"/>
</dbReference>
<name>A0AAW5RCQ0_ACIJU</name>
<evidence type="ECO:0000256" key="1">
    <source>
        <dbReference type="ARBA" id="ARBA00023015"/>
    </source>
</evidence>
<feature type="domain" description="HTH deoR-type" evidence="3">
    <location>
        <begin position="16"/>
        <end position="60"/>
    </location>
</feature>
<dbReference type="RefSeq" id="WP_178883339.1">
    <property type="nucleotide sequence ID" value="NZ_JAHPRE010000037.1"/>
</dbReference>
<dbReference type="SUPFAM" id="SSF46785">
    <property type="entry name" value="Winged helix' DNA-binding domain"/>
    <property type="match status" value="1"/>
</dbReference>
<evidence type="ECO:0000259" key="3">
    <source>
        <dbReference type="Pfam" id="PF08220"/>
    </source>
</evidence>
<evidence type="ECO:0000259" key="5">
    <source>
        <dbReference type="Pfam" id="PF25583"/>
    </source>
</evidence>
<dbReference type="InterPro" id="IPR001034">
    <property type="entry name" value="DeoR_HTH"/>
</dbReference>
<protein>
    <submittedName>
        <fullName evidence="6">WYL domain-containing protein</fullName>
    </submittedName>
</protein>
<dbReference type="InterPro" id="IPR036390">
    <property type="entry name" value="WH_DNA-bd_sf"/>
</dbReference>
<dbReference type="Proteomes" id="UP001208534">
    <property type="component" value="Unassembled WGS sequence"/>
</dbReference>
<evidence type="ECO:0000256" key="2">
    <source>
        <dbReference type="ARBA" id="ARBA00023163"/>
    </source>
</evidence>
<feature type="domain" description="WCX" evidence="5">
    <location>
        <begin position="216"/>
        <end position="287"/>
    </location>
</feature>
<dbReference type="PANTHER" id="PTHR34580:SF1">
    <property type="entry name" value="PROTEIN PAFC"/>
    <property type="match status" value="1"/>
</dbReference>
<sequence>MQKDTQNKNETLANRLIDILTRLNSGEKLTINMLAESYDAHPKTIRRDLVRLESCNLPIQREGKYFYLDSTYLGKLKLKDIQSFARISGIRHLYPNLDVSFIRELLDSRVYDAKGYFVEDAAQFKTLFEVFGEAIRKHQQIGFLYKGEPRVVEPYKLVHHHGCWYLAAVRKGVLRAYRLSRIELSPHPHELLSFKPDSTILTQLEDEESIWFGQEKQEIILTVHADVALHFQQRPLLPEQQVIKKLDDGGLLLSSRITHHTQILPLVRYWIPHLKIVNPEGLQDEMEWGLKKYLDI</sequence>